<keyword evidence="1" id="KW-0812">Transmembrane</keyword>
<feature type="transmembrane region" description="Helical" evidence="1">
    <location>
        <begin position="543"/>
        <end position="565"/>
    </location>
</feature>
<feature type="domain" description="Novel STAND NTPase 1" evidence="2">
    <location>
        <begin position="90"/>
        <end position="464"/>
    </location>
</feature>
<reference evidence="3 4" key="1">
    <citation type="submission" date="2020-04" db="EMBL/GenBank/DDBJ databases">
        <authorList>
            <person name="De Canck E."/>
        </authorList>
    </citation>
    <scope>NUCLEOTIDE SEQUENCE [LARGE SCALE GENOMIC DNA]</scope>
    <source>
        <strain evidence="3 4">LMG 28688</strain>
    </source>
</reference>
<keyword evidence="1" id="KW-0472">Membrane</keyword>
<accession>A0A6J5GNN4</accession>
<dbReference type="InterPro" id="IPR049052">
    <property type="entry name" value="nSTAND1"/>
</dbReference>
<dbReference type="InterPro" id="IPR027417">
    <property type="entry name" value="P-loop_NTPase"/>
</dbReference>
<dbReference type="Pfam" id="PF20703">
    <property type="entry name" value="nSTAND1"/>
    <property type="match status" value="1"/>
</dbReference>
<evidence type="ECO:0000259" key="2">
    <source>
        <dbReference type="Pfam" id="PF20703"/>
    </source>
</evidence>
<evidence type="ECO:0000256" key="1">
    <source>
        <dbReference type="SAM" id="Phobius"/>
    </source>
</evidence>
<dbReference type="RefSeq" id="WP_175197469.1">
    <property type="nucleotide sequence ID" value="NZ_CADIKL010000038.1"/>
</dbReference>
<dbReference type="EMBL" id="CADIKL010000038">
    <property type="protein sequence ID" value="CAB3802812.1"/>
    <property type="molecule type" value="Genomic_DNA"/>
</dbReference>
<protein>
    <recommendedName>
        <fullName evidence="2">Novel STAND NTPase 1 domain-containing protein</fullName>
    </recommendedName>
</protein>
<dbReference type="Proteomes" id="UP000494119">
    <property type="component" value="Unassembled WGS sequence"/>
</dbReference>
<organism evidence="3 4">
    <name type="scientific">Paraburkholderia caffeinitolerans</name>
    <dbReference type="NCBI Taxonomy" id="1723730"/>
    <lineage>
        <taxon>Bacteria</taxon>
        <taxon>Pseudomonadati</taxon>
        <taxon>Pseudomonadota</taxon>
        <taxon>Betaproteobacteria</taxon>
        <taxon>Burkholderiales</taxon>
        <taxon>Burkholderiaceae</taxon>
        <taxon>Paraburkholderia</taxon>
    </lineage>
</organism>
<gene>
    <name evidence="3" type="ORF">LMG28688_05654</name>
</gene>
<proteinExistence type="predicted"/>
<keyword evidence="4" id="KW-1185">Reference proteome</keyword>
<keyword evidence="1" id="KW-1133">Transmembrane helix</keyword>
<name>A0A6J5GNN4_9BURK</name>
<feature type="transmembrane region" description="Helical" evidence="1">
    <location>
        <begin position="50"/>
        <end position="70"/>
    </location>
</feature>
<feature type="transmembrane region" description="Helical" evidence="1">
    <location>
        <begin position="20"/>
        <end position="38"/>
    </location>
</feature>
<evidence type="ECO:0000313" key="3">
    <source>
        <dbReference type="EMBL" id="CAB3802812.1"/>
    </source>
</evidence>
<sequence>MEKTSSDTLRRLIATRWRPVSTLVCAIPGAWLAIQKVFPNLPTYAKAPHWAVAIAFLAALVVIRFPNVAVRITRVLLPPSPPLPDPPRVFRGPRAYSEEDAESFYGRARDFDGCRAVIRDASFLILEGESGCGKSSFGQALLVPFIRKNDVVFPCRVNGDPLLSLDSVISEINSGSQLKLKIPPLSLMASLRYSMGEKGEEIIKKPKIWIYFDQFEELFLSAADNRRSEFAIILFNLMRHFGISALICIRTDFLDLLIKLCREIDPEQAFLKLGNYYTLKPFPQKQSEAVLLKMLAGIANGDLLLENSNQELAKAMSTELLRPPADLRLSRFDEKTVLPVELQMVGLMIESKGIEQLTASNFRRMGGKFGLLNSYIDEATKYVFLRTGVSAELSLHILKFLVSEFKTKKGVAATEISLQTKTAHSIVKAVLDAFSDKYLVRKVPAPDFGNGDKYSYELLHDHLARLLSDARAPILVKLRGVDARIGFWTRHASSVYESVAADSSLQRTRLLSFFSQPIPVVEAIRLYSFLTDIEARNIFRRSILAFTAKILIALSGFCPVIIYAYTHFFSGPTSGHATIFDGWIDQNNAGFNFKTASIVSFHSGKADILAANDPKAPLATASFFFQDDTGHFTGSPADKNAETGIVEIQQENLAKVKKCPEEGYTTHWFDPKLGGVYCIRTRDGRTYATIKVTDLEKDRVAFDWVYQAHPGVGF</sequence>
<evidence type="ECO:0000313" key="4">
    <source>
        <dbReference type="Proteomes" id="UP000494119"/>
    </source>
</evidence>
<dbReference type="AlphaFoldDB" id="A0A6J5GNN4"/>
<dbReference type="SUPFAM" id="SSF52540">
    <property type="entry name" value="P-loop containing nucleoside triphosphate hydrolases"/>
    <property type="match status" value="1"/>
</dbReference>